<comment type="subcellular location">
    <subcellularLocation>
        <location evidence="1">Membrane</location>
        <topology evidence="1">Multi-pass membrane protein</topology>
    </subcellularLocation>
</comment>
<dbReference type="Pfam" id="PF00324">
    <property type="entry name" value="AA_permease"/>
    <property type="match status" value="1"/>
</dbReference>
<evidence type="ECO:0000256" key="2">
    <source>
        <dbReference type="ARBA" id="ARBA00022448"/>
    </source>
</evidence>
<feature type="transmembrane region" description="Helical" evidence="8">
    <location>
        <begin position="52"/>
        <end position="71"/>
    </location>
</feature>
<proteinExistence type="predicted"/>
<dbReference type="RefSeq" id="XP_049135054.1">
    <property type="nucleotide sequence ID" value="XM_049279097.1"/>
</dbReference>
<dbReference type="InterPro" id="IPR004841">
    <property type="entry name" value="AA-permease/SLC12A_dom"/>
</dbReference>
<organism evidence="10 11">
    <name type="scientific">Colletotrichum lupini</name>
    <dbReference type="NCBI Taxonomy" id="145971"/>
    <lineage>
        <taxon>Eukaryota</taxon>
        <taxon>Fungi</taxon>
        <taxon>Dikarya</taxon>
        <taxon>Ascomycota</taxon>
        <taxon>Pezizomycotina</taxon>
        <taxon>Sordariomycetes</taxon>
        <taxon>Hypocreomycetidae</taxon>
        <taxon>Glomerellales</taxon>
        <taxon>Glomerellaceae</taxon>
        <taxon>Colletotrichum</taxon>
        <taxon>Colletotrichum acutatum species complex</taxon>
    </lineage>
</organism>
<evidence type="ECO:0000256" key="3">
    <source>
        <dbReference type="ARBA" id="ARBA00022692"/>
    </source>
</evidence>
<feature type="transmembrane region" description="Helical" evidence="8">
    <location>
        <begin position="128"/>
        <end position="153"/>
    </location>
</feature>
<feature type="domain" description="Amino acid permease/ SLC12A" evidence="9">
    <location>
        <begin position="49"/>
        <end position="512"/>
    </location>
</feature>
<keyword evidence="11" id="KW-1185">Reference proteome</keyword>
<keyword evidence="4 8" id="KW-1133">Transmembrane helix</keyword>
<feature type="transmembrane region" description="Helical" evidence="8">
    <location>
        <begin position="383"/>
        <end position="403"/>
    </location>
</feature>
<dbReference type="InterPro" id="IPR001138">
    <property type="entry name" value="Zn2Cys6_DnaBD"/>
</dbReference>
<dbReference type="CDD" id="cd00067">
    <property type="entry name" value="GAL4"/>
    <property type="match status" value="1"/>
</dbReference>
<evidence type="ECO:0000313" key="10">
    <source>
        <dbReference type="EMBL" id="UQC73399.1"/>
    </source>
</evidence>
<dbReference type="EMBL" id="CP019471">
    <property type="protein sequence ID" value="UQC73399.1"/>
    <property type="molecule type" value="Genomic_DNA"/>
</dbReference>
<dbReference type="FunFam" id="1.20.1740.10:FF:000001">
    <property type="entry name" value="Amino acid permease"/>
    <property type="match status" value="1"/>
</dbReference>
<evidence type="ECO:0000256" key="4">
    <source>
        <dbReference type="ARBA" id="ARBA00022989"/>
    </source>
</evidence>
<dbReference type="GO" id="GO:0000981">
    <property type="term" value="F:DNA-binding transcription factor activity, RNA polymerase II-specific"/>
    <property type="evidence" value="ECO:0007669"/>
    <property type="project" value="InterPro"/>
</dbReference>
<evidence type="ECO:0000256" key="1">
    <source>
        <dbReference type="ARBA" id="ARBA00004141"/>
    </source>
</evidence>
<dbReference type="Gene3D" id="1.20.1740.10">
    <property type="entry name" value="Amino acid/polyamine transporter I"/>
    <property type="match status" value="1"/>
</dbReference>
<keyword evidence="5 8" id="KW-0472">Membrane</keyword>
<name>A0A9Q8S8Z6_9PEZI</name>
<feature type="transmembrane region" description="Helical" evidence="8">
    <location>
        <begin position="159"/>
        <end position="181"/>
    </location>
</feature>
<dbReference type="GeneID" id="73334107"/>
<keyword evidence="2" id="KW-0813">Transport</keyword>
<feature type="transmembrane region" description="Helical" evidence="8">
    <location>
        <begin position="488"/>
        <end position="507"/>
    </location>
</feature>
<feature type="transmembrane region" description="Helical" evidence="8">
    <location>
        <begin position="455"/>
        <end position="476"/>
    </location>
</feature>
<feature type="transmembrane region" description="Helical" evidence="8">
    <location>
        <begin position="277"/>
        <end position="299"/>
    </location>
</feature>
<feature type="transmembrane region" description="Helical" evidence="8">
    <location>
        <begin position="246"/>
        <end position="265"/>
    </location>
</feature>
<evidence type="ECO:0000256" key="5">
    <source>
        <dbReference type="ARBA" id="ARBA00023136"/>
    </source>
</evidence>
<gene>
    <name evidence="10" type="ORF">CLUP02_00043</name>
</gene>
<dbReference type="GO" id="GO:0008270">
    <property type="term" value="F:zinc ion binding"/>
    <property type="evidence" value="ECO:0007669"/>
    <property type="project" value="InterPro"/>
</dbReference>
<evidence type="ECO:0000313" key="11">
    <source>
        <dbReference type="Proteomes" id="UP000830671"/>
    </source>
</evidence>
<feature type="transmembrane region" description="Helical" evidence="8">
    <location>
        <begin position="193"/>
        <end position="210"/>
    </location>
</feature>
<dbReference type="PANTHER" id="PTHR43341">
    <property type="entry name" value="AMINO ACID PERMEASE"/>
    <property type="match status" value="1"/>
</dbReference>
<dbReference type="AlphaFoldDB" id="A0A9Q8S8Z6"/>
<dbReference type="KEGG" id="clup:CLUP02_00043"/>
<sequence>MASGMEEKTVGLSRADSTNSNKLGTVMSGTNAAVAQQYGETQRGLSPRHVQLMAIGGSIGTGLWVGIGGVLSKAGPLSLVLGYTFWGLLFIWPLNLSVAEMCAYLPIRGTIFELASRFVDPALGFAMGWTYFFAGLMLVCTEYSAVATVIQYWNADINPAAWIAVAMVSCVAVNLVAVKYYGESEFIMASTKVILLIGLCLITLITMSGGNPMNDAYGFRNWGDGNYIHAYFTDGSTGRFLGFWKVVIYAAFTIAGPDMIALAAGEIQNPRRTIPRVAKLIFYRLVGFYVVGVLCVGIICSSRDPDLLGAIESGEPGAGASPWVVGIKNLHIKALPDIINAFILLSGWSCGNAYLYSTSRTLYGLARDGQAPKFLLKCTKAGVPIYSVLVVTVISCITFLVSSNSAVDVFFWFVDLTTTALIMTYTFMLITYMGFYRARMAQNFPPETLPYLSPWTPYFPGLALLLGILALIFVGFDNFYPFSVRGFITSYFGLIFGVVTFLIWKVLKRTRFVHPKEADLISGKAEVDAECRHWEEGGIEEENLGKDVVKVAGSITIIFDVSMTITFCQTFDYHSFLTYVNPGQLVLPLEPMQPTQSLELRCVLPSDCIKSLARSFFDGHDCQHNVLVAQQGERQVPFTAVLQVVCSNHTQSRISFLLILLTQFSIYGVITAPIPSPITFSVHADSCSRCNFNSLGAALVAKPAYPTGSKMLKFSKLRRSFTIAPCATAKAKCDRKAVTCSRCHQRGLPCLYPQTRTIPSSAPGAAGLHSEAEAEVDTDRVATTISATVEANAGFSPFRIIPSNETSASFRAGELLATDTDRSDVLKPDVFDFSDMSLVCTINADDIANRWLNNFVPIPGQLAKNYSPSISAFIQRILESYVDCSIRGRKVPPFVHWSQITLPSSQPLSNCLRAIRSFGGPDVAGAEAVANELKVEMARLYSQHASYDDMALLAAFQTHLIYAMVIFFKFGKAYHPFLREAMMSTQDLACAVAKKGLTCVSGDEPRPRWECWIAAEAKRRTLFTMCPFDSALLTHDGLSTHLATELRGLSAPASKALWETRTRRDWRGVYDLQRAEWPDSWLAIDELWPVPGNFSETEVIHRRTRVKAWLEDLDEFGTMIYAVTSGTHGT</sequence>
<dbReference type="PANTHER" id="PTHR43341:SF39">
    <property type="entry name" value="AMINO ACID TRANSPORTER (EUROFUNG)-RELATED"/>
    <property type="match status" value="1"/>
</dbReference>
<feature type="transmembrane region" description="Helical" evidence="8">
    <location>
        <begin position="338"/>
        <end position="357"/>
    </location>
</feature>
<feature type="transmembrane region" description="Helical" evidence="8">
    <location>
        <begin position="654"/>
        <end position="674"/>
    </location>
</feature>
<dbReference type="SUPFAM" id="SSF57701">
    <property type="entry name" value="Zn2/Cys6 DNA-binding domain"/>
    <property type="match status" value="1"/>
</dbReference>
<dbReference type="GO" id="GO:0015171">
    <property type="term" value="F:amino acid transmembrane transporter activity"/>
    <property type="evidence" value="ECO:0007669"/>
    <property type="project" value="TreeGrafter"/>
</dbReference>
<evidence type="ECO:0000259" key="9">
    <source>
        <dbReference type="Pfam" id="PF00324"/>
    </source>
</evidence>
<feature type="region of interest" description="Disordered" evidence="7">
    <location>
        <begin position="1"/>
        <end position="22"/>
    </location>
</feature>
<keyword evidence="3 8" id="KW-0812">Transmembrane</keyword>
<reference evidence="10" key="1">
    <citation type="journal article" date="2021" name="Mol. Plant Microbe Interact.">
        <title>Complete Genome Sequence of the Plant-Pathogenic Fungus Colletotrichum lupini.</title>
        <authorList>
            <person name="Baroncelli R."/>
            <person name="Pensec F."/>
            <person name="Da Lio D."/>
            <person name="Boufleur T."/>
            <person name="Vicente I."/>
            <person name="Sarrocco S."/>
            <person name="Picot A."/>
            <person name="Baraldi E."/>
            <person name="Sukno S."/>
            <person name="Thon M."/>
            <person name="Le Floch G."/>
        </authorList>
    </citation>
    <scope>NUCLEOTIDE SEQUENCE</scope>
    <source>
        <strain evidence="10">IMI 504893</strain>
    </source>
</reference>
<feature type="transmembrane region" description="Helical" evidence="8">
    <location>
        <begin position="83"/>
        <end position="107"/>
    </location>
</feature>
<dbReference type="GO" id="GO:0016020">
    <property type="term" value="C:membrane"/>
    <property type="evidence" value="ECO:0007669"/>
    <property type="project" value="UniProtKB-SubCell"/>
</dbReference>
<dbReference type="Gene3D" id="4.10.240.10">
    <property type="entry name" value="Zn(2)-C6 fungal-type DNA-binding domain"/>
    <property type="match status" value="1"/>
</dbReference>
<accession>A0A9Q8S8Z6</accession>
<evidence type="ECO:0000256" key="6">
    <source>
        <dbReference type="ARBA" id="ARBA00023242"/>
    </source>
</evidence>
<keyword evidence="6" id="KW-0539">Nucleus</keyword>
<evidence type="ECO:0000256" key="8">
    <source>
        <dbReference type="SAM" id="Phobius"/>
    </source>
</evidence>
<dbReference type="Proteomes" id="UP000830671">
    <property type="component" value="Chromosome 1"/>
</dbReference>
<protein>
    <submittedName>
        <fullName evidence="10">Amino acid permease</fullName>
    </submittedName>
</protein>
<feature type="transmembrane region" description="Helical" evidence="8">
    <location>
        <begin position="409"/>
        <end position="435"/>
    </location>
</feature>
<dbReference type="InterPro" id="IPR036864">
    <property type="entry name" value="Zn2-C6_fun-type_DNA-bd_sf"/>
</dbReference>
<dbReference type="InterPro" id="IPR050524">
    <property type="entry name" value="APC_YAT"/>
</dbReference>
<evidence type="ECO:0000256" key="7">
    <source>
        <dbReference type="SAM" id="MobiDB-lite"/>
    </source>
</evidence>